<name>A0A939ENL5_9HYPH</name>
<comment type="caution">
    <text evidence="1">The sequence shown here is derived from an EMBL/GenBank/DDBJ whole genome shotgun (WGS) entry which is preliminary data.</text>
</comment>
<accession>A0A939ENL5</accession>
<evidence type="ECO:0000313" key="1">
    <source>
        <dbReference type="EMBL" id="MBO0345881.1"/>
    </source>
</evidence>
<dbReference type="RefSeq" id="WP_206940843.1">
    <property type="nucleotide sequence ID" value="NZ_JAFLNF010000004.1"/>
</dbReference>
<gene>
    <name evidence="1" type="ORF">J0X15_11675</name>
</gene>
<dbReference type="EMBL" id="JAFLNF010000004">
    <property type="protein sequence ID" value="MBO0345881.1"/>
    <property type="molecule type" value="Genomic_DNA"/>
</dbReference>
<protein>
    <submittedName>
        <fullName evidence="1">Uncharacterized protein</fullName>
    </submittedName>
</protein>
<dbReference type="Proteomes" id="UP000664779">
    <property type="component" value="Unassembled WGS sequence"/>
</dbReference>
<proteinExistence type="predicted"/>
<evidence type="ECO:0000313" key="2">
    <source>
        <dbReference type="Proteomes" id="UP000664779"/>
    </source>
</evidence>
<organism evidence="1 2">
    <name type="scientific">Roseibium limicola</name>
    <dbReference type="NCBI Taxonomy" id="2816037"/>
    <lineage>
        <taxon>Bacteria</taxon>
        <taxon>Pseudomonadati</taxon>
        <taxon>Pseudomonadota</taxon>
        <taxon>Alphaproteobacteria</taxon>
        <taxon>Hyphomicrobiales</taxon>
        <taxon>Stappiaceae</taxon>
        <taxon>Roseibium</taxon>
    </lineage>
</organism>
<keyword evidence="2" id="KW-1185">Reference proteome</keyword>
<sequence length="69" mass="7453">MAAILGIWQPQGKPGSDAAYEPVNCDCKSGFVPIFPPSGTVLREDHVCDPDPVLLWGAEQKPEIGEVKF</sequence>
<dbReference type="AlphaFoldDB" id="A0A939ENL5"/>
<reference evidence="1" key="1">
    <citation type="submission" date="2021-03" db="EMBL/GenBank/DDBJ databases">
        <title>Roseibium sp. CAU 1637 isolated from Incheon.</title>
        <authorList>
            <person name="Kim W."/>
        </authorList>
    </citation>
    <scope>NUCLEOTIDE SEQUENCE</scope>
    <source>
        <strain evidence="1">CAU 1637</strain>
    </source>
</reference>